<comment type="caution">
    <text evidence="1">The sequence shown here is derived from an EMBL/GenBank/DDBJ whole genome shotgun (WGS) entry which is preliminary data.</text>
</comment>
<gene>
    <name evidence="1" type="ORF">H4R21_002082</name>
</gene>
<accession>A0ACC1L840</accession>
<protein>
    <submittedName>
        <fullName evidence="1">Uncharacterized protein</fullName>
    </submittedName>
</protein>
<keyword evidence="2" id="KW-1185">Reference proteome</keyword>
<evidence type="ECO:0000313" key="1">
    <source>
        <dbReference type="EMBL" id="KAJ2803312.1"/>
    </source>
</evidence>
<reference evidence="1" key="1">
    <citation type="submission" date="2022-07" db="EMBL/GenBank/DDBJ databases">
        <title>Phylogenomic reconstructions and comparative analyses of Kickxellomycotina fungi.</title>
        <authorList>
            <person name="Reynolds N.K."/>
            <person name="Stajich J.E."/>
            <person name="Barry K."/>
            <person name="Grigoriev I.V."/>
            <person name="Crous P."/>
            <person name="Smith M.E."/>
        </authorList>
    </citation>
    <scope>NUCLEOTIDE SEQUENCE</scope>
    <source>
        <strain evidence="1">BCRC 34780</strain>
    </source>
</reference>
<dbReference type="EMBL" id="JANBUN010000496">
    <property type="protein sequence ID" value="KAJ2803312.1"/>
    <property type="molecule type" value="Genomic_DNA"/>
</dbReference>
<sequence length="241" mass="27328">MADDFKRNLLLLAVCQKWRRLVIPMVYDCVIVQDGHQPEDLLGWSMRDLDAEAPPDFFTKTNLDLVAMVGRVHAVRRAQVDVRCLANPFPGWREVIQRMRAVASVWAVTELEFAIHPFDHNFGDSNTDMVKYADDIAEVGDALVGLMPDVCRLKCGGPNHNPIARPLFVRLASHYADQLQWLDSCYPMSLPLGCLFTKLKKFHINYDLVEGYCCRPDSGYMTRPEKTKLENRKDLCGGGSP</sequence>
<organism evidence="1 2">
    <name type="scientific">Coemansia helicoidea</name>
    <dbReference type="NCBI Taxonomy" id="1286919"/>
    <lineage>
        <taxon>Eukaryota</taxon>
        <taxon>Fungi</taxon>
        <taxon>Fungi incertae sedis</taxon>
        <taxon>Zoopagomycota</taxon>
        <taxon>Kickxellomycotina</taxon>
        <taxon>Kickxellomycetes</taxon>
        <taxon>Kickxellales</taxon>
        <taxon>Kickxellaceae</taxon>
        <taxon>Coemansia</taxon>
    </lineage>
</organism>
<name>A0ACC1L840_9FUNG</name>
<proteinExistence type="predicted"/>
<dbReference type="Proteomes" id="UP001140087">
    <property type="component" value="Unassembled WGS sequence"/>
</dbReference>
<evidence type="ECO:0000313" key="2">
    <source>
        <dbReference type="Proteomes" id="UP001140087"/>
    </source>
</evidence>